<accession>A0ABY2Z0E4</accession>
<comment type="caution">
    <text evidence="4">The sequence shown here is derived from an EMBL/GenBank/DDBJ whole genome shotgun (WGS) entry which is preliminary data.</text>
</comment>
<evidence type="ECO:0000313" key="5">
    <source>
        <dbReference type="Proteomes" id="UP000316851"/>
    </source>
</evidence>
<dbReference type="SUPFAM" id="SSF53383">
    <property type="entry name" value="PLP-dependent transferases"/>
    <property type="match status" value="1"/>
</dbReference>
<dbReference type="InterPro" id="IPR000192">
    <property type="entry name" value="Aminotrans_V_dom"/>
</dbReference>
<keyword evidence="4" id="KW-0032">Aminotransferase</keyword>
<dbReference type="InterPro" id="IPR015424">
    <property type="entry name" value="PyrdxlP-dep_Trfase"/>
</dbReference>
<dbReference type="InterPro" id="IPR015422">
    <property type="entry name" value="PyrdxlP-dep_Trfase_small"/>
</dbReference>
<keyword evidence="2" id="KW-0663">Pyridoxal phosphate</keyword>
<evidence type="ECO:0000313" key="4">
    <source>
        <dbReference type="EMBL" id="TPR54355.1"/>
    </source>
</evidence>
<dbReference type="RefSeq" id="WP_140914701.1">
    <property type="nucleotide sequence ID" value="NZ_VHHP01000002.1"/>
</dbReference>
<dbReference type="GO" id="GO:0008483">
    <property type="term" value="F:transaminase activity"/>
    <property type="evidence" value="ECO:0007669"/>
    <property type="project" value="UniProtKB-KW"/>
</dbReference>
<protein>
    <submittedName>
        <fullName evidence="4">Aminotransferase class V-fold PLP-dependent enzyme</fullName>
    </submittedName>
</protein>
<name>A0ABY2Z0E4_9BACT</name>
<keyword evidence="4" id="KW-0808">Transferase</keyword>
<evidence type="ECO:0000256" key="1">
    <source>
        <dbReference type="ARBA" id="ARBA00001933"/>
    </source>
</evidence>
<proteinExistence type="predicted"/>
<keyword evidence="5" id="KW-1185">Reference proteome</keyword>
<dbReference type="Gene3D" id="3.90.1150.10">
    <property type="entry name" value="Aspartate Aminotransferase, domain 1"/>
    <property type="match status" value="1"/>
</dbReference>
<dbReference type="PANTHER" id="PTHR43586:SF8">
    <property type="entry name" value="CYSTEINE DESULFURASE 1, CHLOROPLASTIC"/>
    <property type="match status" value="1"/>
</dbReference>
<reference evidence="4" key="1">
    <citation type="submission" date="2019-06" db="EMBL/GenBank/DDBJ databases">
        <title>Mycoplasma neophronis type strain whole genome sequence.</title>
        <authorList>
            <person name="Spergser J."/>
        </authorList>
    </citation>
    <scope>NUCLEOTIDE SEQUENCE [LARGE SCALE GENOMIC DNA]</scope>
    <source>
        <strain evidence="4">DSM 24097</strain>
    </source>
</reference>
<dbReference type="Pfam" id="PF00266">
    <property type="entry name" value="Aminotran_5"/>
    <property type="match status" value="1"/>
</dbReference>
<comment type="cofactor">
    <cofactor evidence="1">
        <name>pyridoxal 5'-phosphate</name>
        <dbReference type="ChEBI" id="CHEBI:597326"/>
    </cofactor>
</comment>
<dbReference type="Gene3D" id="3.40.640.10">
    <property type="entry name" value="Type I PLP-dependent aspartate aminotransferase-like (Major domain)"/>
    <property type="match status" value="1"/>
</dbReference>
<organism evidence="4 5">
    <name type="scientific">Metamycoplasma neophronis</name>
    <dbReference type="NCBI Taxonomy" id="872983"/>
    <lineage>
        <taxon>Bacteria</taxon>
        <taxon>Bacillati</taxon>
        <taxon>Mycoplasmatota</taxon>
        <taxon>Mycoplasmoidales</taxon>
        <taxon>Metamycoplasmataceae</taxon>
        <taxon>Metamycoplasma</taxon>
    </lineage>
</organism>
<gene>
    <name evidence="4" type="ORF">FJR74_01095</name>
</gene>
<dbReference type="InterPro" id="IPR015421">
    <property type="entry name" value="PyrdxlP-dep_Trfase_major"/>
</dbReference>
<evidence type="ECO:0000256" key="2">
    <source>
        <dbReference type="ARBA" id="ARBA00022898"/>
    </source>
</evidence>
<dbReference type="PANTHER" id="PTHR43586">
    <property type="entry name" value="CYSTEINE DESULFURASE"/>
    <property type="match status" value="1"/>
</dbReference>
<dbReference type="Proteomes" id="UP000316851">
    <property type="component" value="Unassembled WGS sequence"/>
</dbReference>
<sequence length="389" mass="44063">MKDFKKMFPMFKYNPDIVYLDNAALAFKPYEVIEAGNEFYEKYSISTRTADSTLGIKVAQDLQITRKIIANFVDANENEMIFTSGTTDSLNQVAKMLSEVITEGEIIFTYYNHSSNIVPFIENFKNKNIKFTYVDSNEELLAAINENTKIVAMPQVTNNFHVYYNMKEIYQTCKKYGTILVNDAAQAVVHEKVSINEADVIVFSSNKLFGPTGMGALVIKESLIDKLSPKKWGGGQVQAIGSGCDWTSRNTMVRFEPGTPNLAGIFQFKAAIEFINKVGYQTIQDTEVEIAKYLYDELMKVPNLEMASHRGDRVLLFNLKNIPAQDVASFLGHRNVYVRSGTFCAHKFKELPKYNNSYIRASIAFYNTKEDVDHIVSLLKHGGDFLDFL</sequence>
<evidence type="ECO:0000259" key="3">
    <source>
        <dbReference type="Pfam" id="PF00266"/>
    </source>
</evidence>
<dbReference type="EMBL" id="VHHP01000002">
    <property type="protein sequence ID" value="TPR54355.1"/>
    <property type="molecule type" value="Genomic_DNA"/>
</dbReference>
<feature type="domain" description="Aminotransferase class V" evidence="3">
    <location>
        <begin position="18"/>
        <end position="374"/>
    </location>
</feature>